<dbReference type="InterPro" id="IPR016181">
    <property type="entry name" value="Acyl_CoA_acyltransferase"/>
</dbReference>
<dbReference type="AlphaFoldDB" id="A0A6A6GIH0"/>
<keyword evidence="3" id="KW-1185">Reference proteome</keyword>
<evidence type="ECO:0000259" key="1">
    <source>
        <dbReference type="PROSITE" id="PS51186"/>
    </source>
</evidence>
<dbReference type="SUPFAM" id="SSF55729">
    <property type="entry name" value="Acyl-CoA N-acyltransferases (Nat)"/>
    <property type="match status" value="1"/>
</dbReference>
<feature type="domain" description="N-acetyltransferase" evidence="1">
    <location>
        <begin position="17"/>
        <end position="166"/>
    </location>
</feature>
<evidence type="ECO:0000313" key="3">
    <source>
        <dbReference type="Proteomes" id="UP000799538"/>
    </source>
</evidence>
<organism evidence="2 3">
    <name type="scientific">Elsinoe ampelina</name>
    <dbReference type="NCBI Taxonomy" id="302913"/>
    <lineage>
        <taxon>Eukaryota</taxon>
        <taxon>Fungi</taxon>
        <taxon>Dikarya</taxon>
        <taxon>Ascomycota</taxon>
        <taxon>Pezizomycotina</taxon>
        <taxon>Dothideomycetes</taxon>
        <taxon>Dothideomycetidae</taxon>
        <taxon>Myriangiales</taxon>
        <taxon>Elsinoaceae</taxon>
        <taxon>Elsinoe</taxon>
    </lineage>
</organism>
<dbReference type="CDD" id="cd04301">
    <property type="entry name" value="NAT_SF"/>
    <property type="match status" value="1"/>
</dbReference>
<name>A0A6A6GIH0_9PEZI</name>
<keyword evidence="2" id="KW-0808">Transferase</keyword>
<dbReference type="GO" id="GO:0016747">
    <property type="term" value="F:acyltransferase activity, transferring groups other than amino-acyl groups"/>
    <property type="evidence" value="ECO:0007669"/>
    <property type="project" value="InterPro"/>
</dbReference>
<protein>
    <submittedName>
        <fullName evidence="2">Acyl-CoA N-acyltransferase</fullName>
    </submittedName>
</protein>
<proteinExistence type="predicted"/>
<keyword evidence="2" id="KW-0012">Acyltransferase</keyword>
<dbReference type="InterPro" id="IPR000182">
    <property type="entry name" value="GNAT_dom"/>
</dbReference>
<dbReference type="InterPro" id="IPR052777">
    <property type="entry name" value="Acetyltransferase_Enz"/>
</dbReference>
<dbReference type="OrthoDB" id="41532at2759"/>
<reference evidence="3" key="1">
    <citation type="journal article" date="2020" name="Stud. Mycol.">
        <title>101 Dothideomycetes genomes: A test case for predicting lifestyles and emergence of pathogens.</title>
        <authorList>
            <person name="Haridas S."/>
            <person name="Albert R."/>
            <person name="Binder M."/>
            <person name="Bloem J."/>
            <person name="LaButti K."/>
            <person name="Salamov A."/>
            <person name="Andreopoulos B."/>
            <person name="Baker S."/>
            <person name="Barry K."/>
            <person name="Bills G."/>
            <person name="Bluhm B."/>
            <person name="Cannon C."/>
            <person name="Castanera R."/>
            <person name="Culley D."/>
            <person name="Daum C."/>
            <person name="Ezra D."/>
            <person name="Gonzalez J."/>
            <person name="Henrissat B."/>
            <person name="Kuo A."/>
            <person name="Liang C."/>
            <person name="Lipzen A."/>
            <person name="Lutzoni F."/>
            <person name="Magnuson J."/>
            <person name="Mondo S."/>
            <person name="Nolan M."/>
            <person name="Ohm R."/>
            <person name="Pangilinan J."/>
            <person name="Park H.-J."/>
            <person name="Ramirez L."/>
            <person name="Alfaro M."/>
            <person name="Sun H."/>
            <person name="Tritt A."/>
            <person name="Yoshinaga Y."/>
            <person name="Zwiers L.-H."/>
            <person name="Turgeon B."/>
            <person name="Goodwin S."/>
            <person name="Spatafora J."/>
            <person name="Crous P."/>
            <person name="Grigoriev I."/>
        </authorList>
    </citation>
    <scope>NUCLEOTIDE SEQUENCE [LARGE SCALE GENOMIC DNA]</scope>
    <source>
        <strain evidence="3">CECT 20119</strain>
    </source>
</reference>
<gene>
    <name evidence="2" type="ORF">BDZ85DRAFT_279080</name>
</gene>
<dbReference type="EMBL" id="ML992503">
    <property type="protein sequence ID" value="KAF2225389.1"/>
    <property type="molecule type" value="Genomic_DNA"/>
</dbReference>
<dbReference type="PANTHER" id="PTHR43305">
    <property type="entry name" value="FAMILY N-ACETYLTRANSFERASE, PUTATIVE (AFU_ORTHOLOGUE AFUA_2G01380)-RELATED"/>
    <property type="match status" value="1"/>
</dbReference>
<dbReference type="PANTHER" id="PTHR43305:SF1">
    <property type="entry name" value="FAMILY N-ACETYLTRANSFERASE, PUTATIVE (AFU_ORTHOLOGUE AFUA_2G01380)-RELATED"/>
    <property type="match status" value="1"/>
</dbReference>
<dbReference type="Gene3D" id="3.40.630.30">
    <property type="match status" value="1"/>
</dbReference>
<dbReference type="Proteomes" id="UP000799538">
    <property type="component" value="Unassembled WGS sequence"/>
</dbReference>
<accession>A0A6A6GIH0</accession>
<dbReference type="PROSITE" id="PS51186">
    <property type="entry name" value="GNAT"/>
    <property type="match status" value="1"/>
</dbReference>
<sequence>MSSSGPTFTIHPATTPTHITQARTLIEAYANWLDLDLTFQSFSTELSSLPGCYAPPSGRLLLALTPSDEAIGVIGLRCLPSSKSGKEAELKRLYVLPSARGSGAGRALVEAAIEAATEERYERLRLDTLGHMTGAIGLYKSFGFKAVDAYYKTPLEGTVFLDLDLREPRHQAQGRQVNMSD</sequence>
<dbReference type="Pfam" id="PF00583">
    <property type="entry name" value="Acetyltransf_1"/>
    <property type="match status" value="1"/>
</dbReference>
<evidence type="ECO:0000313" key="2">
    <source>
        <dbReference type="EMBL" id="KAF2225389.1"/>
    </source>
</evidence>